<dbReference type="Pfam" id="PF00072">
    <property type="entry name" value="Response_reg"/>
    <property type="match status" value="1"/>
</dbReference>
<dbReference type="GO" id="GO:0000155">
    <property type="term" value="F:phosphorelay sensor kinase activity"/>
    <property type="evidence" value="ECO:0007669"/>
    <property type="project" value="InterPro"/>
</dbReference>
<evidence type="ECO:0000259" key="4">
    <source>
        <dbReference type="PROSITE" id="PS50109"/>
    </source>
</evidence>
<dbReference type="Pfam" id="PF00512">
    <property type="entry name" value="HisKA"/>
    <property type="match status" value="1"/>
</dbReference>
<dbReference type="PROSITE" id="PS50113">
    <property type="entry name" value="PAC"/>
    <property type="match status" value="1"/>
</dbReference>
<dbReference type="PROSITE" id="PS50109">
    <property type="entry name" value="HIS_KIN"/>
    <property type="match status" value="1"/>
</dbReference>
<dbReference type="CDD" id="cd17546">
    <property type="entry name" value="REC_hyHK_CKI1_RcsC-like"/>
    <property type="match status" value="1"/>
</dbReference>
<evidence type="ECO:0000256" key="1">
    <source>
        <dbReference type="ARBA" id="ARBA00022553"/>
    </source>
</evidence>
<dbReference type="PROSITE" id="PS50110">
    <property type="entry name" value="RESPONSE_REGULATORY"/>
    <property type="match status" value="1"/>
</dbReference>
<dbReference type="EMBL" id="QVQW01000029">
    <property type="protein sequence ID" value="RKU44637.1"/>
    <property type="molecule type" value="Genomic_DNA"/>
</dbReference>
<dbReference type="InterPro" id="IPR001789">
    <property type="entry name" value="Sig_transdc_resp-reg_receiver"/>
</dbReference>
<dbReference type="SUPFAM" id="SSF55874">
    <property type="entry name" value="ATPase domain of HSP90 chaperone/DNA topoisomerase II/histidine kinase"/>
    <property type="match status" value="1"/>
</dbReference>
<evidence type="ECO:0000256" key="3">
    <source>
        <dbReference type="SAM" id="MobiDB-lite"/>
    </source>
</evidence>
<dbReference type="Proteomes" id="UP000275385">
    <property type="component" value="Unassembled WGS sequence"/>
</dbReference>
<dbReference type="InterPro" id="IPR003661">
    <property type="entry name" value="HisK_dim/P_dom"/>
</dbReference>
<dbReference type="Pfam" id="PF02518">
    <property type="entry name" value="HATPase_c"/>
    <property type="match status" value="1"/>
</dbReference>
<dbReference type="PANTHER" id="PTHR43719:SF30">
    <property type="entry name" value="TWO-COMPONENT SYSTEM RESPONSE REGULATOR"/>
    <property type="match status" value="1"/>
</dbReference>
<dbReference type="OrthoDB" id="60033at2759"/>
<evidence type="ECO:0000313" key="8">
    <source>
        <dbReference type="Proteomes" id="UP000275385"/>
    </source>
</evidence>
<feature type="compositionally biased region" description="Polar residues" evidence="3">
    <location>
        <begin position="10"/>
        <end position="19"/>
    </location>
</feature>
<feature type="region of interest" description="Disordered" evidence="3">
    <location>
        <begin position="1310"/>
        <end position="1352"/>
    </location>
</feature>
<dbReference type="CDD" id="cd16922">
    <property type="entry name" value="HATPase_EvgS-ArcB-TorS-like"/>
    <property type="match status" value="1"/>
</dbReference>
<feature type="modified residue" description="4-aspartylphosphate" evidence="2">
    <location>
        <position position="1445"/>
    </location>
</feature>
<dbReference type="InterPro" id="IPR000700">
    <property type="entry name" value="PAS-assoc_C"/>
</dbReference>
<dbReference type="InterPro" id="IPR003594">
    <property type="entry name" value="HATPase_dom"/>
</dbReference>
<dbReference type="SMART" id="SM00448">
    <property type="entry name" value="REC"/>
    <property type="match status" value="1"/>
</dbReference>
<dbReference type="CDD" id="cd00082">
    <property type="entry name" value="HisKA"/>
    <property type="match status" value="1"/>
</dbReference>
<feature type="domain" description="PAC" evidence="6">
    <location>
        <begin position="956"/>
        <end position="1014"/>
    </location>
</feature>
<dbReference type="InterPro" id="IPR005467">
    <property type="entry name" value="His_kinase_dom"/>
</dbReference>
<feature type="domain" description="Response regulatory" evidence="5">
    <location>
        <begin position="1377"/>
        <end position="1516"/>
    </location>
</feature>
<proteinExistence type="predicted"/>
<feature type="compositionally biased region" description="Low complexity" evidence="3">
    <location>
        <begin position="31"/>
        <end position="45"/>
    </location>
</feature>
<dbReference type="Gene3D" id="3.30.450.20">
    <property type="entry name" value="PAS domain"/>
    <property type="match status" value="2"/>
</dbReference>
<feature type="region of interest" description="Disordered" evidence="3">
    <location>
        <begin position="443"/>
        <end position="466"/>
    </location>
</feature>
<reference evidence="7 8" key="1">
    <citation type="submission" date="2018-08" db="EMBL/GenBank/DDBJ databases">
        <title>Draft genome of the lignicolous fungus Coniochaeta pulveracea.</title>
        <authorList>
            <person name="Borstlap C.J."/>
            <person name="De Witt R.N."/>
            <person name="Botha A."/>
            <person name="Volschenk H."/>
        </authorList>
    </citation>
    <scope>NUCLEOTIDE SEQUENCE [LARGE SCALE GENOMIC DNA]</scope>
    <source>
        <strain evidence="7 8">CAB683</strain>
    </source>
</reference>
<dbReference type="SUPFAM" id="SSF55785">
    <property type="entry name" value="PYP-like sensor domain (PAS domain)"/>
    <property type="match status" value="1"/>
</dbReference>
<evidence type="ECO:0000259" key="5">
    <source>
        <dbReference type="PROSITE" id="PS50110"/>
    </source>
</evidence>
<dbReference type="InterPro" id="IPR011006">
    <property type="entry name" value="CheY-like_superfamily"/>
</dbReference>
<name>A0A420Y9Y6_9PEZI</name>
<dbReference type="CDD" id="cd00130">
    <property type="entry name" value="PAS"/>
    <property type="match status" value="1"/>
</dbReference>
<dbReference type="InterPro" id="IPR036890">
    <property type="entry name" value="HATPase_C_sf"/>
</dbReference>
<evidence type="ECO:0000256" key="2">
    <source>
        <dbReference type="PROSITE-ProRule" id="PRU00169"/>
    </source>
</evidence>
<keyword evidence="8" id="KW-1185">Reference proteome</keyword>
<dbReference type="SMART" id="SM00387">
    <property type="entry name" value="HATPase_c"/>
    <property type="match status" value="1"/>
</dbReference>
<dbReference type="InterPro" id="IPR050956">
    <property type="entry name" value="2C_system_His_kinase"/>
</dbReference>
<organism evidence="7 8">
    <name type="scientific">Coniochaeta pulveracea</name>
    <dbReference type="NCBI Taxonomy" id="177199"/>
    <lineage>
        <taxon>Eukaryota</taxon>
        <taxon>Fungi</taxon>
        <taxon>Dikarya</taxon>
        <taxon>Ascomycota</taxon>
        <taxon>Pezizomycotina</taxon>
        <taxon>Sordariomycetes</taxon>
        <taxon>Sordariomycetidae</taxon>
        <taxon>Coniochaetales</taxon>
        <taxon>Coniochaetaceae</taxon>
        <taxon>Coniochaeta</taxon>
    </lineage>
</organism>
<accession>A0A420Y9Y6</accession>
<dbReference type="InterPro" id="IPR035965">
    <property type="entry name" value="PAS-like_dom_sf"/>
</dbReference>
<dbReference type="InterPro" id="IPR058846">
    <property type="entry name" value="PAS-like"/>
</dbReference>
<dbReference type="STRING" id="177199.A0A420Y9Y6"/>
<feature type="region of interest" description="Disordered" evidence="3">
    <location>
        <begin position="1"/>
        <end position="56"/>
    </location>
</feature>
<dbReference type="Gene3D" id="3.40.50.2300">
    <property type="match status" value="1"/>
</dbReference>
<gene>
    <name evidence="7" type="ORF">DL546_007499</name>
</gene>
<dbReference type="PANTHER" id="PTHR43719">
    <property type="entry name" value="TWO-COMPONENT HISTIDINE KINASE"/>
    <property type="match status" value="1"/>
</dbReference>
<dbReference type="Pfam" id="PF26131">
    <property type="entry name" value="PAS-like"/>
    <property type="match status" value="1"/>
</dbReference>
<dbReference type="Gene3D" id="1.10.287.130">
    <property type="match status" value="1"/>
</dbReference>
<keyword evidence="1 2" id="KW-0597">Phosphoprotein</keyword>
<sequence length="1526" mass="168751">MPLEQDEDTIPNSSTAPSQYSPPLASPLLPPSTATPLPAAPGPLAESIRQNSDRLCEDAARQAQHLVRAWTPEIRRYGLTSTTIRRDQTVLAPGQPSPFQPSTLKHHRTPTDDFGDVAGPARPAAALGKRPSEEGKQEVEEVEATATAKVNLDDTSYSRLGSPLKKARLAAPGKIDLRTLPSTSNALTRPQDLATSPLFFSMSSRHSLGRPPSFSASEAAASMMGGEPTQGITTVRLPRGHISASISGGSPSRSLGSPSSWSAFEHASVWSRSPDSRPPLTPELQALRSASALELLEQDERPTFVIDLHDSANTADGPLHILFANASLRASPDISGLLTSNTTDPDHTAEFARFKAWIVSFVRNNESIDVSLPSFPYGGISWTCSTLRRRFRIVSGNSSAISITPTSPNPIAQASTVLDQLARGPTPVRAPSRQDRPASEIDYFGGVVRPSSPSSSHARSHSESRSRIDNVVESVVGYRDDMDLVIGETEEPICTFDWTRIPLDTPNIPQHVLFARSVDWASTPLGPVEQWPSELRSMSNMIMGSPNPAAMYWGPEYVAIYNEAYTALAGKKHPRLMGMRYEDAWPEIWDDIRPVFDAAWNSGQATMKHDDRLFVTRHGFLEETFFNWSIVPLIGGDGSVVAIYNPAFDNTRRKVNERRMLALNGVGEKISRSKDVKSFWQQVRLGLEESEYDVPFALIYSVTDDPESEISSMHSGSLSNPPLITLEGSLGAPPDHPAAVPTIDLRTSDEGFAPYMRDSMASPNTPIVLRRDDGTLPEELIAGLAWRGFGDPSHTIVVFPVHPTTGESVVGFVVLGINPRRPYNEDYELFVNLLARQLAASLASVVLFEEEIKRGEKAARLAAMDRHELSLQLQQRTQEALESEYRFTRMAEFAPVGMFIADSQGSINYCNDTWWEISRHPRSTNTMDVWMQSIRDEDRPRVEEVWRRLVEEKTAITHEFRFKNTRITHDGHPIETWVLMSAYPEKDANGDLKSIFGCMTDISQQKWAENFQKLRREEALEMKRQQENFIDITSHEMRNPLSAVLQCSDEIADGIAKFRSAGHSTYVPHGLNLLLDSCVEAANTISLCANHQKRIVDDILTLSKLDSQLLLVTPVDVQPVQVVERALRMFEAELRSHDIKGEFYVEQSYQDLGTGWYKLDPSRLLQVLINLMTNAIKFTQGRERRVITIRLGAVKAAELEDSSASYFPRRRSEMVDLTDDADWGTGEKVSLTLSVSDTGPGLTAEEKQLLFQRFQQASPRTHVQYGGSGLGLFICRTLTELQGGQIGVLSEPGEGSTFIFYIKSRLAESPPPGAAPTMVTPATSPLKLGSNTAPAAPPRAHYTTPDLPPAAPTLPAPAVSGELAQTKTENPSSPGLHILIVEDNLVNQRVLQRQLRISGNNTHVANHGLEALQQLRRSWFWKEEEGDEDMEAVQDKINISVILMDLEMPVMDGMTCAKRIRQLEEDGTLMRHIPIIAVTAYARPEQITNAKAAGIDDVISKPFRIPELIPKIEELVAKYDTFPPSK</sequence>
<comment type="caution">
    <text evidence="7">The sequence shown here is derived from an EMBL/GenBank/DDBJ whole genome shotgun (WGS) entry which is preliminary data.</text>
</comment>
<dbReference type="SUPFAM" id="SSF52172">
    <property type="entry name" value="CheY-like"/>
    <property type="match status" value="1"/>
</dbReference>
<evidence type="ECO:0000313" key="7">
    <source>
        <dbReference type="EMBL" id="RKU44637.1"/>
    </source>
</evidence>
<dbReference type="PRINTS" id="PR00344">
    <property type="entry name" value="BCTRLSENSOR"/>
</dbReference>
<dbReference type="InterPro" id="IPR036097">
    <property type="entry name" value="HisK_dim/P_sf"/>
</dbReference>
<dbReference type="SMART" id="SM00388">
    <property type="entry name" value="HisKA"/>
    <property type="match status" value="1"/>
</dbReference>
<dbReference type="InterPro" id="IPR000014">
    <property type="entry name" value="PAS"/>
</dbReference>
<dbReference type="Pfam" id="PF13426">
    <property type="entry name" value="PAS_9"/>
    <property type="match status" value="1"/>
</dbReference>
<dbReference type="Gene3D" id="3.30.565.10">
    <property type="entry name" value="Histidine kinase-like ATPase, C-terminal domain"/>
    <property type="match status" value="1"/>
</dbReference>
<feature type="domain" description="Histidine kinase" evidence="4">
    <location>
        <begin position="1032"/>
        <end position="1306"/>
    </location>
</feature>
<dbReference type="SUPFAM" id="SSF47384">
    <property type="entry name" value="Homodimeric domain of signal transducing histidine kinase"/>
    <property type="match status" value="1"/>
</dbReference>
<dbReference type="InterPro" id="IPR004358">
    <property type="entry name" value="Sig_transdc_His_kin-like_C"/>
</dbReference>
<evidence type="ECO:0000259" key="6">
    <source>
        <dbReference type="PROSITE" id="PS50113"/>
    </source>
</evidence>
<dbReference type="NCBIfam" id="TIGR00229">
    <property type="entry name" value="sensory_box"/>
    <property type="match status" value="1"/>
</dbReference>
<protein>
    <submittedName>
        <fullName evidence="7">Uncharacterized protein</fullName>
    </submittedName>
</protein>